<gene>
    <name evidence="2" type="ORF">BRSU_1378</name>
</gene>
<protein>
    <submittedName>
        <fullName evidence="2">Cupin</fullName>
    </submittedName>
</protein>
<evidence type="ECO:0000313" key="2">
    <source>
        <dbReference type="EMBL" id="CRF33326.1"/>
    </source>
</evidence>
<dbReference type="AlphaFoldDB" id="A0A0G4K6R4"/>
<dbReference type="EMBL" id="CVLB01000001">
    <property type="protein sequence ID" value="CRF33326.1"/>
    <property type="molecule type" value="Genomic_DNA"/>
</dbReference>
<organism evidence="2 3">
    <name type="scientific">Brachyspira suanatina</name>
    <dbReference type="NCBI Taxonomy" id="381802"/>
    <lineage>
        <taxon>Bacteria</taxon>
        <taxon>Pseudomonadati</taxon>
        <taxon>Spirochaetota</taxon>
        <taxon>Spirochaetia</taxon>
        <taxon>Brachyspirales</taxon>
        <taxon>Brachyspiraceae</taxon>
        <taxon>Brachyspira</taxon>
    </lineage>
</organism>
<dbReference type="Proteomes" id="UP000043763">
    <property type="component" value="Unassembled WGS sequence"/>
</dbReference>
<dbReference type="CDD" id="cd02233">
    <property type="entry name" value="cupin_HNL-like"/>
    <property type="match status" value="1"/>
</dbReference>
<feature type="domain" description="Cupin type-2" evidence="1">
    <location>
        <begin position="53"/>
        <end position="111"/>
    </location>
</feature>
<accession>A0A0G4K6R4</accession>
<keyword evidence="3" id="KW-1185">Reference proteome</keyword>
<evidence type="ECO:0000313" key="3">
    <source>
        <dbReference type="Proteomes" id="UP000043763"/>
    </source>
</evidence>
<evidence type="ECO:0000259" key="1">
    <source>
        <dbReference type="Pfam" id="PF07883"/>
    </source>
</evidence>
<dbReference type="PANTHER" id="PTHR43698">
    <property type="entry name" value="RIBD C-TERMINAL DOMAIN CONTAINING PROTEIN"/>
    <property type="match status" value="1"/>
</dbReference>
<dbReference type="RefSeq" id="WP_048594539.1">
    <property type="nucleotide sequence ID" value="NZ_CVLB01000001.1"/>
</dbReference>
<dbReference type="Pfam" id="PF07883">
    <property type="entry name" value="Cupin_2"/>
    <property type="match status" value="1"/>
</dbReference>
<dbReference type="InterPro" id="IPR011051">
    <property type="entry name" value="RmlC_Cupin_sf"/>
</dbReference>
<sequence length="148" mass="16707">MSDYEYPKSPEKTIFIKNGEGKKFKGAKEYFTGDVEVEILTEPNEDSHFSVAYVTFEAGARTAWHTHPCGQHLVVVEGIGLTQEEGGEVLEFHAGEALYCPKDKKHWHGASPDCKMKHIAITGDKDGNNVTWMEHVTDEEYNAYKKNK</sequence>
<dbReference type="SUPFAM" id="SSF51182">
    <property type="entry name" value="RmlC-like cupins"/>
    <property type="match status" value="1"/>
</dbReference>
<dbReference type="InterPro" id="IPR047263">
    <property type="entry name" value="HNL-like_cupin"/>
</dbReference>
<proteinExistence type="predicted"/>
<name>A0A0G4K6R4_9SPIR</name>
<dbReference type="InterPro" id="IPR014710">
    <property type="entry name" value="RmlC-like_jellyroll"/>
</dbReference>
<reference evidence="3" key="1">
    <citation type="submission" date="2015-04" db="EMBL/GenBank/DDBJ databases">
        <authorList>
            <person name="Mushtaq Mamoona"/>
        </authorList>
    </citation>
    <scope>NUCLEOTIDE SEQUENCE [LARGE SCALE GENOMIC DNA]</scope>
    <source>
        <strain evidence="3">AN4859/03</strain>
    </source>
</reference>
<dbReference type="InterPro" id="IPR013096">
    <property type="entry name" value="Cupin_2"/>
</dbReference>
<dbReference type="Gene3D" id="2.60.120.10">
    <property type="entry name" value="Jelly Rolls"/>
    <property type="match status" value="1"/>
</dbReference>
<dbReference type="PANTHER" id="PTHR43698:SF1">
    <property type="entry name" value="BLL4564 PROTEIN"/>
    <property type="match status" value="1"/>
</dbReference>
<dbReference type="OrthoDB" id="9802489at2"/>